<protein>
    <recommendedName>
        <fullName evidence="3">Phage major capsid protein, HK97 family</fullName>
    </recommendedName>
</protein>
<name>A0A1M4VBQ4_9BACL</name>
<gene>
    <name evidence="1" type="ORF">SAMN05444392_102280</name>
</gene>
<dbReference type="Proteomes" id="UP000184476">
    <property type="component" value="Unassembled WGS sequence"/>
</dbReference>
<evidence type="ECO:0000313" key="1">
    <source>
        <dbReference type="EMBL" id="SHE66357.1"/>
    </source>
</evidence>
<dbReference type="InterPro" id="IPR035198">
    <property type="entry name" value="SU10_MCP"/>
</dbReference>
<sequence length="364" mass="40309">MAKNPIYKADQVGIIESVVNEMLLLDPYQVPLLSLLGFGSPITNVKHEWVEDELEADKTAINNGAGYADNATSIVVDDGSIFAANEIIKIGEELLKITAISTNTLTVTRGYAGTTAAALTDNQVVEFMFVEGVEGADARTARKKPRVRIDNITQIFDETIEISGTALAMSQYGINDPYDYEKAKKLKELSLQFEKALINGVKYETGQTRQMKGMRSFITTNVDTASGPLTMNMINDLAQDIFEKGGFTGGSQHVVLVPAKQKRALSTIDENKINIVRQDNVRGQVVDSLVTDFGQFPIILDNNLNSNELMLVDLNRCKIRPLANREFFHEYMGKKGDYVTGQIVGEYTLEFKQEKAHGRIRNLA</sequence>
<keyword evidence="2" id="KW-1185">Reference proteome</keyword>
<dbReference type="Pfam" id="PF17236">
    <property type="entry name" value="SU10_MCP"/>
    <property type="match status" value="1"/>
</dbReference>
<dbReference type="AlphaFoldDB" id="A0A1M4VBQ4"/>
<reference evidence="1 2" key="1">
    <citation type="submission" date="2016-11" db="EMBL/GenBank/DDBJ databases">
        <authorList>
            <person name="Jaros S."/>
            <person name="Januszkiewicz K."/>
            <person name="Wedrychowicz H."/>
        </authorList>
    </citation>
    <scope>NUCLEOTIDE SEQUENCE [LARGE SCALE GENOMIC DNA]</scope>
    <source>
        <strain evidence="1 2">DSM 44666</strain>
    </source>
</reference>
<accession>A0A1M4VBQ4</accession>
<evidence type="ECO:0000313" key="2">
    <source>
        <dbReference type="Proteomes" id="UP000184476"/>
    </source>
</evidence>
<dbReference type="OrthoDB" id="2557250at2"/>
<organism evidence="1 2">
    <name type="scientific">Seinonella peptonophila</name>
    <dbReference type="NCBI Taxonomy" id="112248"/>
    <lineage>
        <taxon>Bacteria</taxon>
        <taxon>Bacillati</taxon>
        <taxon>Bacillota</taxon>
        <taxon>Bacilli</taxon>
        <taxon>Bacillales</taxon>
        <taxon>Thermoactinomycetaceae</taxon>
        <taxon>Seinonella</taxon>
    </lineage>
</organism>
<dbReference type="EMBL" id="FQVL01000002">
    <property type="protein sequence ID" value="SHE66357.1"/>
    <property type="molecule type" value="Genomic_DNA"/>
</dbReference>
<evidence type="ECO:0008006" key="3">
    <source>
        <dbReference type="Google" id="ProtNLM"/>
    </source>
</evidence>
<dbReference type="STRING" id="112248.SAMN05444392_102280"/>
<proteinExistence type="predicted"/>
<dbReference type="RefSeq" id="WP_073153693.1">
    <property type="nucleotide sequence ID" value="NZ_FQVL01000002.1"/>
</dbReference>